<dbReference type="EMBL" id="BC009442">
    <property type="protein sequence ID" value="AAH09442.1"/>
    <property type="molecule type" value="mRNA"/>
</dbReference>
<protein>
    <submittedName>
        <fullName evidence="2">ZDHHC8 protein</fullName>
    </submittedName>
</protein>
<gene>
    <name evidence="2" type="primary">ZDHHC8</name>
</gene>
<evidence type="ECO:0000313" key="2">
    <source>
        <dbReference type="EMBL" id="AAH09442.1"/>
    </source>
</evidence>
<dbReference type="OrthoDB" id="4096362at2759"/>
<proteinExistence type="evidence at transcript level"/>
<reference evidence="2" key="1">
    <citation type="journal article" date="2004" name="Genome Res.">
        <title>The status, quality, and expansion of the NIH full-length cDNA project: the Mammalian Gene Collection (MGC).</title>
        <authorList>
            <consortium name="The MGC Project Team"/>
            <person name="Gerhard D.S."/>
            <person name="Wagner L."/>
            <person name="Feingold E.A."/>
            <person name="Shenmen C.M."/>
            <person name="Grouse L.H."/>
            <person name="Schuler G."/>
            <person name="Klein S.L."/>
            <person name="Old S."/>
            <person name="Rasooly R."/>
            <person name="Good P."/>
            <person name="Guyer M."/>
            <person name="Peck A.M."/>
            <person name="Derge J.G."/>
            <person name="Lipman D."/>
            <person name="Collins F.S."/>
            <person name="Jang W."/>
            <person name="Sherry S."/>
            <person name="Feolo M."/>
            <person name="Misquitta L."/>
            <person name="Lee E."/>
            <person name="Rotmistrovsky K."/>
            <person name="Greenhut S.F."/>
            <person name="Schaefer C.F."/>
            <person name="Buetow K."/>
            <person name="Bonner T.I."/>
            <person name="Haussler D."/>
            <person name="Kent J."/>
            <person name="Kiekhaus M."/>
            <person name="Furey T."/>
            <person name="Brent M."/>
            <person name="Prange C."/>
            <person name="Schreiber K."/>
            <person name="Shapiro N."/>
            <person name="Bhat N.K."/>
            <person name="Hopkins R.F."/>
            <person name="Hsie F."/>
            <person name="Driscoll T."/>
            <person name="Soares M.B."/>
            <person name="Casavant T.L."/>
            <person name="Scheetz T.E."/>
            <person name="Brown-stein M.J."/>
            <person name="Usdin T.B."/>
            <person name="Toshiyuki S."/>
            <person name="Carninci P."/>
            <person name="Piao Y."/>
            <person name="Dudekula D.B."/>
            <person name="Ko M.S."/>
            <person name="Kawakami K."/>
            <person name="Suzuki Y."/>
            <person name="Sugano S."/>
            <person name="Gruber C.E."/>
            <person name="Smith M.R."/>
            <person name="Simmons B."/>
            <person name="Moore T."/>
            <person name="Waterman R."/>
            <person name="Johnson S.L."/>
            <person name="Ruan Y."/>
            <person name="Wei C.L."/>
            <person name="Mathavan S."/>
            <person name="Gunaratne P.H."/>
            <person name="Wu J."/>
            <person name="Garcia A.M."/>
            <person name="Hulyk S.W."/>
            <person name="Fuh E."/>
            <person name="Yuan Y."/>
            <person name="Sneed A."/>
            <person name="Kowis C."/>
            <person name="Hodgson A."/>
            <person name="Muzny D.M."/>
            <person name="McPherson J."/>
            <person name="Gibbs R.A."/>
            <person name="Fahey J."/>
            <person name="Helton E."/>
            <person name="Ketteman M."/>
            <person name="Madan A."/>
            <person name="Rodrigues S."/>
            <person name="Sanchez A."/>
            <person name="Whiting M."/>
            <person name="Madari A."/>
            <person name="Young A.C."/>
            <person name="Wetherby K.D."/>
            <person name="Granite S.J."/>
            <person name="Kwong P.N."/>
            <person name="Brinkley C.P."/>
            <person name="Pearson R.L."/>
            <person name="Bouffard G.G."/>
            <person name="Blakesly R.W."/>
            <person name="Green E.D."/>
            <person name="Dickson M.C."/>
            <person name="Rodriguez A.C."/>
            <person name="Grimwood J."/>
            <person name="Schmutz J."/>
            <person name="Myers R.M."/>
            <person name="Butterfield Y.S."/>
            <person name="Griffith M."/>
            <person name="Griffith O.L."/>
            <person name="Krzywinski M.I."/>
            <person name="Liao N."/>
            <person name="Morin R."/>
            <person name="Morrin R."/>
            <person name="Palmquist D."/>
            <person name="Petrescu A.S."/>
            <person name="Skalska U."/>
            <person name="Smailus D.E."/>
            <person name="Stott J.M."/>
            <person name="Schnerch A."/>
            <person name="Schein J.E."/>
            <person name="Jones S.J."/>
            <person name="Holt R.A."/>
            <person name="Baross A."/>
            <person name="Marra M.A."/>
            <person name="Clifton S."/>
            <person name="Makowski K.A."/>
            <person name="Bosak S."/>
            <person name="Malek J."/>
        </authorList>
    </citation>
    <scope>NUCLEOTIDE SEQUENCE [LARGE SCALE MRNA]</scope>
    <source>
        <tissue evidence="2">Brain</tissue>
    </source>
</reference>
<dbReference type="AlphaFoldDB" id="Q96GI9"/>
<organism evidence="2">
    <name type="scientific">Homo sapiens</name>
    <name type="common">Human</name>
    <dbReference type="NCBI Taxonomy" id="9606"/>
    <lineage>
        <taxon>Eukaryota</taxon>
        <taxon>Metazoa</taxon>
        <taxon>Chordata</taxon>
        <taxon>Craniata</taxon>
        <taxon>Vertebrata</taxon>
        <taxon>Euteleostomi</taxon>
        <taxon>Mammalia</taxon>
        <taxon>Eutheria</taxon>
        <taxon>Euarchontoglires</taxon>
        <taxon>Primates</taxon>
        <taxon>Haplorrhini</taxon>
        <taxon>Catarrhini</taxon>
        <taxon>Hominidae</taxon>
        <taxon>Homo</taxon>
    </lineage>
</organism>
<dbReference type="IntAct" id="Q96GI9">
    <property type="interactions" value="1"/>
</dbReference>
<name>Q96GI9_HUMAN</name>
<feature type="region of interest" description="Disordered" evidence="1">
    <location>
        <begin position="1"/>
        <end position="20"/>
    </location>
</feature>
<evidence type="ECO:0000256" key="1">
    <source>
        <dbReference type="SAM" id="MobiDB-lite"/>
    </source>
</evidence>
<sequence>MDRGTQGPHRPSDTACGLPDRVSPARLLLTNALPFTDPAGSL</sequence>
<accession>Q96GI9</accession>